<dbReference type="PANTHER" id="PTHR21392">
    <property type="entry name" value="TRNA-URIDINE AMINOCARBOXYPROPYLTRANSFERASE 2"/>
    <property type="match status" value="1"/>
</dbReference>
<protein>
    <recommendedName>
        <fullName evidence="1">tRNA-uridine aminocarboxypropyltransferase</fullName>
        <ecNumber evidence="1">2.5.1.25</ecNumber>
    </recommendedName>
</protein>
<keyword evidence="2" id="KW-0808">Transferase</keyword>
<evidence type="ECO:0000256" key="2">
    <source>
        <dbReference type="ARBA" id="ARBA00022679"/>
    </source>
</evidence>
<keyword evidence="4" id="KW-0819">tRNA processing</keyword>
<evidence type="ECO:0000256" key="3">
    <source>
        <dbReference type="ARBA" id="ARBA00022691"/>
    </source>
</evidence>
<keyword evidence="3" id="KW-0949">S-adenosyl-L-methionine</keyword>
<sequence>MTHNAVLALRRYRLDRATRPYRARGCRVLRCEGCLLPQAVCLCDSILPATSASRFCLIMFDSEPLKPSNTGRLIADILPDTQAFLWSRTEPNPALLSAITDPARQPYVVFPAHNVAPGRRVVRQIDAHGKPPLFILLDGTWSEAGKMFRKSPYLADFPILSLTLDTLSAYRLREAHGEGHHCTAEVAATLLLQAGDDAAAQNLSALFTLFRGRYLAGKSHHRTPQISSAITTPQA</sequence>
<organism evidence="6 7">
    <name type="scientific">Acerihabitans arboris</name>
    <dbReference type="NCBI Taxonomy" id="2691583"/>
    <lineage>
        <taxon>Bacteria</taxon>
        <taxon>Pseudomonadati</taxon>
        <taxon>Pseudomonadota</taxon>
        <taxon>Gammaproteobacteria</taxon>
        <taxon>Enterobacterales</taxon>
        <taxon>Pectobacteriaceae</taxon>
        <taxon>Acerihabitans</taxon>
    </lineage>
</organism>
<accession>A0A845SLU5</accession>
<dbReference type="GO" id="GO:0016432">
    <property type="term" value="F:tRNA-uridine aminocarboxypropyltransferase activity"/>
    <property type="evidence" value="ECO:0007669"/>
    <property type="project" value="UniProtKB-EC"/>
</dbReference>
<dbReference type="GO" id="GO:0008033">
    <property type="term" value="P:tRNA processing"/>
    <property type="evidence" value="ECO:0007669"/>
    <property type="project" value="UniProtKB-KW"/>
</dbReference>
<dbReference type="Pfam" id="PF03942">
    <property type="entry name" value="DTW"/>
    <property type="match status" value="1"/>
</dbReference>
<dbReference type="RefSeq" id="WP_162366667.1">
    <property type="nucleotide sequence ID" value="NZ_WUBS01000010.1"/>
</dbReference>
<dbReference type="Proteomes" id="UP000461443">
    <property type="component" value="Unassembled WGS sequence"/>
</dbReference>
<gene>
    <name evidence="6" type="ORF">GRH90_14455</name>
</gene>
<proteinExistence type="predicted"/>
<dbReference type="InterPro" id="IPR005636">
    <property type="entry name" value="DTW"/>
</dbReference>
<dbReference type="EMBL" id="WUBS01000010">
    <property type="protein sequence ID" value="NDL63944.1"/>
    <property type="molecule type" value="Genomic_DNA"/>
</dbReference>
<comment type="caution">
    <text evidence="6">The sequence shown here is derived from an EMBL/GenBank/DDBJ whole genome shotgun (WGS) entry which is preliminary data.</text>
</comment>
<dbReference type="EC" id="2.5.1.25" evidence="1"/>
<dbReference type="AlphaFoldDB" id="A0A845SLU5"/>
<dbReference type="InterPro" id="IPR039262">
    <property type="entry name" value="DTWD2/TAPT"/>
</dbReference>
<evidence type="ECO:0000256" key="4">
    <source>
        <dbReference type="ARBA" id="ARBA00022694"/>
    </source>
</evidence>
<dbReference type="PANTHER" id="PTHR21392:SF1">
    <property type="entry name" value="TRNA-URIDINE AMINOCARBOXYPROPYLTRANSFERASE"/>
    <property type="match status" value="1"/>
</dbReference>
<evidence type="ECO:0000313" key="7">
    <source>
        <dbReference type="Proteomes" id="UP000461443"/>
    </source>
</evidence>
<name>A0A845SLU5_9GAMM</name>
<dbReference type="SMART" id="SM01144">
    <property type="entry name" value="DTW"/>
    <property type="match status" value="1"/>
</dbReference>
<reference evidence="6 7" key="1">
    <citation type="submission" date="2019-12" db="EMBL/GenBank/DDBJ databases">
        <authorList>
            <person name="Lee S.D."/>
        </authorList>
    </citation>
    <scope>NUCLEOTIDE SEQUENCE [LARGE SCALE GENOMIC DNA]</scope>
    <source>
        <strain evidence="6 7">SAP-6</strain>
    </source>
</reference>
<evidence type="ECO:0000256" key="1">
    <source>
        <dbReference type="ARBA" id="ARBA00012386"/>
    </source>
</evidence>
<evidence type="ECO:0000313" key="6">
    <source>
        <dbReference type="EMBL" id="NDL63944.1"/>
    </source>
</evidence>
<feature type="domain" description="DTW" evidence="5">
    <location>
        <begin position="27"/>
        <end position="219"/>
    </location>
</feature>
<evidence type="ECO:0000259" key="5">
    <source>
        <dbReference type="SMART" id="SM01144"/>
    </source>
</evidence>
<reference evidence="6 7" key="2">
    <citation type="submission" date="2020-02" db="EMBL/GenBank/DDBJ databases">
        <title>The new genus of Enterobacteriales.</title>
        <authorList>
            <person name="Kim I.S."/>
        </authorList>
    </citation>
    <scope>NUCLEOTIDE SEQUENCE [LARGE SCALE GENOMIC DNA]</scope>
    <source>
        <strain evidence="6 7">SAP-6</strain>
    </source>
</reference>
<keyword evidence="7" id="KW-1185">Reference proteome</keyword>